<dbReference type="RefSeq" id="WP_211695361.1">
    <property type="nucleotide sequence ID" value="NZ_CP046600.1"/>
</dbReference>
<evidence type="ECO:0000313" key="2">
    <source>
        <dbReference type="Proteomes" id="UP000682202"/>
    </source>
</evidence>
<dbReference type="KEGG" id="mspg:F6B93_12350"/>
<proteinExistence type="predicted"/>
<gene>
    <name evidence="1" type="ORF">F6B93_12350</name>
</gene>
<accession>A0A975JY06</accession>
<protein>
    <submittedName>
        <fullName evidence="1">Uncharacterized protein</fullName>
    </submittedName>
</protein>
<reference evidence="1" key="1">
    <citation type="submission" date="2019-12" db="EMBL/GenBank/DDBJ databases">
        <title>Mycobacterium spongiae sp. nov.</title>
        <authorList>
            <person name="Stinear T."/>
        </authorList>
    </citation>
    <scope>NUCLEOTIDE SEQUENCE</scope>
    <source>
        <strain evidence="1">FSD4b-SM</strain>
    </source>
</reference>
<keyword evidence="2" id="KW-1185">Reference proteome</keyword>
<dbReference type="AlphaFoldDB" id="A0A975JY06"/>
<organism evidence="1 2">
    <name type="scientific">Mycobacterium spongiae</name>
    <dbReference type="NCBI Taxonomy" id="886343"/>
    <lineage>
        <taxon>Bacteria</taxon>
        <taxon>Bacillati</taxon>
        <taxon>Actinomycetota</taxon>
        <taxon>Actinomycetes</taxon>
        <taxon>Mycobacteriales</taxon>
        <taxon>Mycobacteriaceae</taxon>
        <taxon>Mycobacterium</taxon>
    </lineage>
</organism>
<evidence type="ECO:0000313" key="1">
    <source>
        <dbReference type="EMBL" id="QUR67787.1"/>
    </source>
</evidence>
<dbReference type="EMBL" id="CP046600">
    <property type="protein sequence ID" value="QUR67787.1"/>
    <property type="molecule type" value="Genomic_DNA"/>
</dbReference>
<dbReference type="Proteomes" id="UP000682202">
    <property type="component" value="Chromosome"/>
</dbReference>
<name>A0A975JY06_9MYCO</name>
<sequence>MSAVMTAADPGRSDLGADPAVPHPVPLDVLIGLGFSAVDKWKRLVSEAHAADTRFGVELSGEGFVVDDPRHSGMIWVGR</sequence>